<name>A0A0E9QTS7_ANGAN</name>
<proteinExistence type="predicted"/>
<reference evidence="1" key="1">
    <citation type="submission" date="2014-11" db="EMBL/GenBank/DDBJ databases">
        <authorList>
            <person name="Amaro Gonzalez C."/>
        </authorList>
    </citation>
    <scope>NUCLEOTIDE SEQUENCE</scope>
</reference>
<dbReference type="AlphaFoldDB" id="A0A0E9QTS7"/>
<reference evidence="1" key="2">
    <citation type="journal article" date="2015" name="Fish Shellfish Immunol.">
        <title>Early steps in the European eel (Anguilla anguilla)-Vibrio vulnificus interaction in the gills: Role of the RtxA13 toxin.</title>
        <authorList>
            <person name="Callol A."/>
            <person name="Pajuelo D."/>
            <person name="Ebbesson L."/>
            <person name="Teles M."/>
            <person name="MacKenzie S."/>
            <person name="Amaro C."/>
        </authorList>
    </citation>
    <scope>NUCLEOTIDE SEQUENCE</scope>
</reference>
<organism evidence="1">
    <name type="scientific">Anguilla anguilla</name>
    <name type="common">European freshwater eel</name>
    <name type="synonym">Muraena anguilla</name>
    <dbReference type="NCBI Taxonomy" id="7936"/>
    <lineage>
        <taxon>Eukaryota</taxon>
        <taxon>Metazoa</taxon>
        <taxon>Chordata</taxon>
        <taxon>Craniata</taxon>
        <taxon>Vertebrata</taxon>
        <taxon>Euteleostomi</taxon>
        <taxon>Actinopterygii</taxon>
        <taxon>Neopterygii</taxon>
        <taxon>Teleostei</taxon>
        <taxon>Anguilliformes</taxon>
        <taxon>Anguillidae</taxon>
        <taxon>Anguilla</taxon>
    </lineage>
</organism>
<protein>
    <submittedName>
        <fullName evidence="1">Uncharacterized protein</fullName>
    </submittedName>
</protein>
<evidence type="ECO:0000313" key="1">
    <source>
        <dbReference type="EMBL" id="JAH19685.1"/>
    </source>
</evidence>
<accession>A0A0E9QTS7</accession>
<dbReference type="EMBL" id="GBXM01088892">
    <property type="protein sequence ID" value="JAH19685.1"/>
    <property type="molecule type" value="Transcribed_RNA"/>
</dbReference>
<sequence>MCLFLFEVTHPVQQLRCSDNTRWLKKQASEQEQLAPF</sequence>